<reference evidence="2" key="1">
    <citation type="submission" date="2018-06" db="EMBL/GenBank/DDBJ databases">
        <authorList>
            <person name="Zhirakovskaya E."/>
        </authorList>
    </citation>
    <scope>NUCLEOTIDE SEQUENCE</scope>
</reference>
<protein>
    <submittedName>
        <fullName evidence="2">Response regulator</fullName>
    </submittedName>
</protein>
<dbReference type="InterPro" id="IPR052020">
    <property type="entry name" value="Cyclic_di-GMP/3'3'-cGAMP_PDE"/>
</dbReference>
<accession>A0A3B0ZSQ8</accession>
<proteinExistence type="predicted"/>
<sequence length="462" mass="51861">MPTARVVDLLPQPHRLLLSEVIGSFSYALDMAEGLTPGHSLRCCWLGSKMGQLLALEAEDLWDLYFVLLLKDIGGSSISSKLTLLFECDEKIIKSKLKVLDTNNIVDLLKFIFSNTSIRSNFLTRTAKLLPLILNGKYYLNELFRTRSERGADLVIQLGFNDNVADAIHCLNEHWDGNGQADGIKDHVIPVSSQIALITEVFDVYFQQNGIDCALDEIKKRSGKWFSPELVTILISLLKNNHNSTTWQSFTSESNLKQQVYSLQSVTTNLSIDDERLDDIATAFAQIVDSKSPYTNGHSTRVALYTDAIANELGLSVGRRRWLYRGALLHDIGNMGLSNLLLDKQSELSLSEKKEVELHSANTFKLLHHLQSFKELSKVASAHHERLDGKGYPKAMTESKITLETRIITVANIFDNLMIGNGCIESLSLVKVLIIMEKQCDTILDRDCFNAFKKRIPSLLQN</sequence>
<dbReference type="PANTHER" id="PTHR45228">
    <property type="entry name" value="CYCLIC DI-GMP PHOSPHODIESTERASE TM_0186-RELATED"/>
    <property type="match status" value="1"/>
</dbReference>
<dbReference type="PROSITE" id="PS51832">
    <property type="entry name" value="HD_GYP"/>
    <property type="match status" value="1"/>
</dbReference>
<dbReference type="Pfam" id="PF13487">
    <property type="entry name" value="HD_5"/>
    <property type="match status" value="2"/>
</dbReference>
<evidence type="ECO:0000259" key="1">
    <source>
        <dbReference type="PROSITE" id="PS51832"/>
    </source>
</evidence>
<gene>
    <name evidence="2" type="ORF">MNBD_GAMMA22-2632</name>
</gene>
<dbReference type="PANTHER" id="PTHR45228:SF5">
    <property type="entry name" value="CYCLIC DI-GMP PHOSPHODIESTERASE VC_1348-RELATED"/>
    <property type="match status" value="1"/>
</dbReference>
<feature type="domain" description="HD-GYP" evidence="1">
    <location>
        <begin position="273"/>
        <end position="462"/>
    </location>
</feature>
<dbReference type="AlphaFoldDB" id="A0A3B0ZSQ8"/>
<dbReference type="SMART" id="SM00471">
    <property type="entry name" value="HDc"/>
    <property type="match status" value="1"/>
</dbReference>
<dbReference type="Gene3D" id="1.10.3210.10">
    <property type="entry name" value="Hypothetical protein af1432"/>
    <property type="match status" value="2"/>
</dbReference>
<dbReference type="InterPro" id="IPR003607">
    <property type="entry name" value="HD/PDEase_dom"/>
</dbReference>
<organism evidence="2">
    <name type="scientific">hydrothermal vent metagenome</name>
    <dbReference type="NCBI Taxonomy" id="652676"/>
    <lineage>
        <taxon>unclassified sequences</taxon>
        <taxon>metagenomes</taxon>
        <taxon>ecological metagenomes</taxon>
    </lineage>
</organism>
<dbReference type="SUPFAM" id="SSF109604">
    <property type="entry name" value="HD-domain/PDEase-like"/>
    <property type="match status" value="2"/>
</dbReference>
<dbReference type="CDD" id="cd00077">
    <property type="entry name" value="HDc"/>
    <property type="match status" value="1"/>
</dbReference>
<dbReference type="InterPro" id="IPR037522">
    <property type="entry name" value="HD_GYP_dom"/>
</dbReference>
<name>A0A3B0ZSQ8_9ZZZZ</name>
<dbReference type="EMBL" id="UOFS01000006">
    <property type="protein sequence ID" value="VAW91123.1"/>
    <property type="molecule type" value="Genomic_DNA"/>
</dbReference>
<evidence type="ECO:0000313" key="2">
    <source>
        <dbReference type="EMBL" id="VAW91123.1"/>
    </source>
</evidence>